<proteinExistence type="predicted"/>
<sequence length="71" mass="8105">MWVIDTAADEKKLELKSVADSEINWRQDAVDGGYAEPKEVTDLAAWKKYRVLLMRIDTSKAPDIEWLVAPN</sequence>
<accession>A0A0T9UQ83</accession>
<name>A0A0T9UQ83_YERAE</name>
<evidence type="ECO:0000313" key="1">
    <source>
        <dbReference type="EMBL" id="CNL60900.1"/>
    </source>
</evidence>
<dbReference type="InterPro" id="IPR003458">
    <property type="entry name" value="Phage_T4_Gp38_tail_assem"/>
</dbReference>
<protein>
    <submittedName>
        <fullName evidence="1">Tail assembly chaperone gp38</fullName>
    </submittedName>
</protein>
<dbReference type="Proteomes" id="UP000040088">
    <property type="component" value="Unassembled WGS sequence"/>
</dbReference>
<reference evidence="2" key="1">
    <citation type="submission" date="2015-03" db="EMBL/GenBank/DDBJ databases">
        <authorList>
            <consortium name="Pathogen Informatics"/>
        </authorList>
    </citation>
    <scope>NUCLEOTIDE SEQUENCE [LARGE SCALE GENOMIC DNA]</scope>
    <source>
        <strain evidence="2">IP27925</strain>
    </source>
</reference>
<dbReference type="Pfam" id="PF02413">
    <property type="entry name" value="Caudo_TAP"/>
    <property type="match status" value="1"/>
</dbReference>
<dbReference type="AlphaFoldDB" id="A0A0T9UQ83"/>
<evidence type="ECO:0000313" key="2">
    <source>
        <dbReference type="Proteomes" id="UP000040088"/>
    </source>
</evidence>
<gene>
    <name evidence="1" type="ORF">ERS008460_03323</name>
</gene>
<organism evidence="1 2">
    <name type="scientific">Yersinia aleksiciae</name>
    <dbReference type="NCBI Taxonomy" id="263819"/>
    <lineage>
        <taxon>Bacteria</taxon>
        <taxon>Pseudomonadati</taxon>
        <taxon>Pseudomonadota</taxon>
        <taxon>Gammaproteobacteria</taxon>
        <taxon>Enterobacterales</taxon>
        <taxon>Yersiniaceae</taxon>
        <taxon>Yersinia</taxon>
    </lineage>
</organism>
<dbReference type="EMBL" id="CQEM01000017">
    <property type="protein sequence ID" value="CNL60900.1"/>
    <property type="molecule type" value="Genomic_DNA"/>
</dbReference>